<dbReference type="KEGG" id="tng:GSTEN00013634G001"/>
<dbReference type="AlphaFoldDB" id="Q4SS32"/>
<sequence length="157" mass="17390">MHVGKGRKGLACLDRVSAQLRWGYGALKVAASHCGRCSCEGGELHRWSRFLSGRLSLSGASAGLDLDSMGPRVCVRAHWECMTFTSEQQGVLASQGTRRCRQDLSSRTHKYGRIFDTDPLICTVRKFCCCSEFILVHNLLIVAPDYRTDCVPFKSAC</sequence>
<evidence type="ECO:0000313" key="1">
    <source>
        <dbReference type="EMBL" id="CAF96550.1"/>
    </source>
</evidence>
<organism evidence="1">
    <name type="scientific">Tetraodon nigroviridis</name>
    <name type="common">Spotted green pufferfish</name>
    <name type="synonym">Chelonodon nigroviridis</name>
    <dbReference type="NCBI Taxonomy" id="99883"/>
    <lineage>
        <taxon>Eukaryota</taxon>
        <taxon>Metazoa</taxon>
        <taxon>Chordata</taxon>
        <taxon>Craniata</taxon>
        <taxon>Vertebrata</taxon>
        <taxon>Euteleostomi</taxon>
        <taxon>Actinopterygii</taxon>
        <taxon>Neopterygii</taxon>
        <taxon>Teleostei</taxon>
        <taxon>Neoteleostei</taxon>
        <taxon>Acanthomorphata</taxon>
        <taxon>Eupercaria</taxon>
        <taxon>Tetraodontiformes</taxon>
        <taxon>Tetradontoidea</taxon>
        <taxon>Tetraodontidae</taxon>
        <taxon>Tetraodon</taxon>
    </lineage>
</organism>
<name>Q4SS32_TETNG</name>
<dbReference type="EMBL" id="CAAE01014479">
    <property type="protein sequence ID" value="CAF96550.1"/>
    <property type="molecule type" value="Genomic_DNA"/>
</dbReference>
<reference evidence="1" key="2">
    <citation type="submission" date="2004-02" db="EMBL/GenBank/DDBJ databases">
        <authorList>
            <consortium name="Genoscope"/>
            <consortium name="Whitehead Institute Centre for Genome Research"/>
        </authorList>
    </citation>
    <scope>NUCLEOTIDE SEQUENCE</scope>
</reference>
<reference evidence="1" key="1">
    <citation type="journal article" date="2004" name="Nature">
        <title>Genome duplication in the teleost fish Tetraodon nigroviridis reveals the early vertebrate proto-karyotype.</title>
        <authorList>
            <person name="Jaillon O."/>
            <person name="Aury J.-M."/>
            <person name="Brunet F."/>
            <person name="Petit J.-L."/>
            <person name="Stange-Thomann N."/>
            <person name="Mauceli E."/>
            <person name="Bouneau L."/>
            <person name="Fischer C."/>
            <person name="Ozouf-Costaz C."/>
            <person name="Bernot A."/>
            <person name="Nicaud S."/>
            <person name="Jaffe D."/>
            <person name="Fisher S."/>
            <person name="Lutfalla G."/>
            <person name="Dossat C."/>
            <person name="Segurens B."/>
            <person name="Dasilva C."/>
            <person name="Salanoubat M."/>
            <person name="Levy M."/>
            <person name="Boudet N."/>
            <person name="Castellano S."/>
            <person name="Anthouard V."/>
            <person name="Jubin C."/>
            <person name="Castelli V."/>
            <person name="Katinka M."/>
            <person name="Vacherie B."/>
            <person name="Biemont C."/>
            <person name="Skalli Z."/>
            <person name="Cattolico L."/>
            <person name="Poulain J."/>
            <person name="De Berardinis V."/>
            <person name="Cruaud C."/>
            <person name="Duprat S."/>
            <person name="Brottier P."/>
            <person name="Coutanceau J.-P."/>
            <person name="Gouzy J."/>
            <person name="Parra G."/>
            <person name="Lardier G."/>
            <person name="Chapple C."/>
            <person name="McKernan K.J."/>
            <person name="McEwan P."/>
            <person name="Bosak S."/>
            <person name="Kellis M."/>
            <person name="Volff J.-N."/>
            <person name="Guigo R."/>
            <person name="Zody M.C."/>
            <person name="Mesirov J."/>
            <person name="Lindblad-Toh K."/>
            <person name="Birren B."/>
            <person name="Nusbaum C."/>
            <person name="Kahn D."/>
            <person name="Robinson-Rechavi M."/>
            <person name="Laudet V."/>
            <person name="Schachter V."/>
            <person name="Quetier F."/>
            <person name="Saurin W."/>
            <person name="Scarpelli C."/>
            <person name="Wincker P."/>
            <person name="Lander E.S."/>
            <person name="Weissenbach J."/>
            <person name="Roest Crollius H."/>
        </authorList>
    </citation>
    <scope>NUCLEOTIDE SEQUENCE [LARGE SCALE GENOMIC DNA]</scope>
</reference>
<protein>
    <submittedName>
        <fullName evidence="1">Chromosome 11 SCAF14479, whole genome shotgun sequence</fullName>
    </submittedName>
</protein>
<proteinExistence type="predicted"/>
<gene>
    <name evidence="1" type="ORF">GSTENG00013634001</name>
</gene>
<accession>Q4SS32</accession>